<dbReference type="GO" id="GO:0006783">
    <property type="term" value="P:heme biosynthetic process"/>
    <property type="evidence" value="ECO:0007669"/>
    <property type="project" value="TreeGrafter"/>
</dbReference>
<keyword evidence="14" id="KW-1185">Reference proteome</keyword>
<evidence type="ECO:0000256" key="5">
    <source>
        <dbReference type="ARBA" id="ARBA00011245"/>
    </source>
</evidence>
<dbReference type="Pfam" id="PF02602">
    <property type="entry name" value="HEM4"/>
    <property type="match status" value="1"/>
</dbReference>
<protein>
    <recommendedName>
        <fullName evidence="6 10">Hydroxymethylbilane synthase</fullName>
        <ecNumber evidence="6 10">2.5.1.61</ecNumber>
    </recommendedName>
</protein>
<comment type="subunit">
    <text evidence="5">Monomer.</text>
</comment>
<evidence type="ECO:0000256" key="1">
    <source>
        <dbReference type="ARBA" id="ARBA00001916"/>
    </source>
</evidence>
<proteinExistence type="inferred from homology"/>
<dbReference type="GO" id="GO:0005737">
    <property type="term" value="C:cytoplasm"/>
    <property type="evidence" value="ECO:0007669"/>
    <property type="project" value="UniProtKB-UniRule"/>
</dbReference>
<dbReference type="Proteomes" id="UP000199226">
    <property type="component" value="Unassembled WGS sequence"/>
</dbReference>
<keyword evidence="7" id="KW-0808">Transferase</keyword>
<comment type="catalytic activity">
    <reaction evidence="9">
        <text>4 porphobilinogen + H2O = hydroxymethylbilane + 4 NH4(+)</text>
        <dbReference type="Rhea" id="RHEA:13185"/>
        <dbReference type="ChEBI" id="CHEBI:15377"/>
        <dbReference type="ChEBI" id="CHEBI:28938"/>
        <dbReference type="ChEBI" id="CHEBI:57845"/>
        <dbReference type="ChEBI" id="CHEBI:58126"/>
        <dbReference type="EC" id="2.5.1.61"/>
    </reaction>
</comment>
<accession>A0A1G9MLP4</accession>
<dbReference type="InterPro" id="IPR022417">
    <property type="entry name" value="Porphobilin_deaminase_N"/>
</dbReference>
<dbReference type="SUPFAM" id="SSF69618">
    <property type="entry name" value="HemD-like"/>
    <property type="match status" value="1"/>
</dbReference>
<comment type="pathway">
    <text evidence="3">Porphyrin-containing compound metabolism; protoporphyrin-IX biosynthesis; coproporphyrinogen-III from 5-aminolevulinate: step 2/4.</text>
</comment>
<dbReference type="InterPro" id="IPR000860">
    <property type="entry name" value="HemC"/>
</dbReference>
<dbReference type="InterPro" id="IPR036108">
    <property type="entry name" value="4pyrrol_syn_uPrphyn_synt_sf"/>
</dbReference>
<dbReference type="GO" id="GO:0004418">
    <property type="term" value="F:hydroxymethylbilane synthase activity"/>
    <property type="evidence" value="ECO:0007669"/>
    <property type="project" value="UniProtKB-UniRule"/>
</dbReference>
<dbReference type="Gene3D" id="3.40.190.10">
    <property type="entry name" value="Periplasmic binding protein-like II"/>
    <property type="match status" value="2"/>
</dbReference>
<dbReference type="STRING" id="990371.SAMN05421813_10225"/>
<evidence type="ECO:0000256" key="9">
    <source>
        <dbReference type="ARBA" id="ARBA00048169"/>
    </source>
</evidence>
<organism evidence="13 14">
    <name type="scientific">Daejeonella rubra</name>
    <dbReference type="NCBI Taxonomy" id="990371"/>
    <lineage>
        <taxon>Bacteria</taxon>
        <taxon>Pseudomonadati</taxon>
        <taxon>Bacteroidota</taxon>
        <taxon>Sphingobacteriia</taxon>
        <taxon>Sphingobacteriales</taxon>
        <taxon>Sphingobacteriaceae</taxon>
        <taxon>Daejeonella</taxon>
    </lineage>
</organism>
<dbReference type="InterPro" id="IPR036803">
    <property type="entry name" value="Porphobilinogen_deaminase_C_sf"/>
</dbReference>
<evidence type="ECO:0000256" key="2">
    <source>
        <dbReference type="ARBA" id="ARBA00002869"/>
    </source>
</evidence>
<comment type="similarity">
    <text evidence="4">Belongs to the HMBS family.</text>
</comment>
<evidence type="ECO:0000256" key="3">
    <source>
        <dbReference type="ARBA" id="ARBA00004735"/>
    </source>
</evidence>
<feature type="domain" description="Porphobilinogen deaminase N-terminal" evidence="11">
    <location>
        <begin position="14"/>
        <end position="224"/>
    </location>
</feature>
<keyword evidence="8" id="KW-0627">Porphyrin biosynthesis</keyword>
<evidence type="ECO:0000259" key="12">
    <source>
        <dbReference type="Pfam" id="PF02602"/>
    </source>
</evidence>
<dbReference type="GO" id="GO:0004852">
    <property type="term" value="F:uroporphyrinogen-III synthase activity"/>
    <property type="evidence" value="ECO:0007669"/>
    <property type="project" value="InterPro"/>
</dbReference>
<dbReference type="PANTHER" id="PTHR11557">
    <property type="entry name" value="PORPHOBILINOGEN DEAMINASE"/>
    <property type="match status" value="1"/>
</dbReference>
<evidence type="ECO:0000256" key="6">
    <source>
        <dbReference type="ARBA" id="ARBA00012655"/>
    </source>
</evidence>
<feature type="domain" description="Tetrapyrrole biosynthesis uroporphyrinogen III synthase" evidence="12">
    <location>
        <begin position="351"/>
        <end position="521"/>
    </location>
</feature>
<dbReference type="FunFam" id="3.40.190.10:FF:000005">
    <property type="entry name" value="Porphobilinogen deaminase"/>
    <property type="match status" value="1"/>
</dbReference>
<dbReference type="PANTHER" id="PTHR11557:SF0">
    <property type="entry name" value="PORPHOBILINOGEN DEAMINASE"/>
    <property type="match status" value="1"/>
</dbReference>
<comment type="cofactor">
    <cofactor evidence="1">
        <name>dipyrromethane</name>
        <dbReference type="ChEBI" id="CHEBI:60342"/>
    </cofactor>
</comment>
<dbReference type="AlphaFoldDB" id="A0A1G9MLP4"/>
<dbReference type="Gene3D" id="3.40.50.10090">
    <property type="match status" value="2"/>
</dbReference>
<evidence type="ECO:0000313" key="14">
    <source>
        <dbReference type="Proteomes" id="UP000199226"/>
    </source>
</evidence>
<evidence type="ECO:0000256" key="4">
    <source>
        <dbReference type="ARBA" id="ARBA00005638"/>
    </source>
</evidence>
<dbReference type="PRINTS" id="PR00151">
    <property type="entry name" value="PORPHBDMNASE"/>
</dbReference>
<evidence type="ECO:0000313" key="13">
    <source>
        <dbReference type="EMBL" id="SDL75054.1"/>
    </source>
</evidence>
<sequence length="538" mass="60100">MPDHLPEDNKKSGIIIGTRGSELALWQANYVKDLLAGIGLNSELKIIKTQGDKILNLSFDKLEGKGFFTKELEEELLSGSIDLAVHSHKDLPTNHPEGLIIAAVSDREDPAELLLILKDCVDVQQKLSVKFGGMVGTSSNRRKAQLLAVRPDLEIEELRGNVITRIQKLRDEKYDAIMLAKAGVLRLGLDLSEFYIEELEPNELIPAPAQGVLAYQIRESDTALFQKLQEINNHDIAEQIGIERKVLNLFEGGCQMPLGCYCRKDGSTFQIWTSKAADGNDFPDRLFTQTETAEGIAEMIVAKFAPDRKFPKNIFITRELSESSYLRNALGKHQIEIEGRSLIRTFPSINKLDPFILRNIDWVFFSSKNAIEYFFKLDPQLLSKKVKFGVLGRASEDALRLHGKKADFNGEEEGIDTSDIAKEFAKLANGTIILFPSAKGSLKTIQKELSAETKIIELTVYETVSEENVQQSFAEVLIFTSPSNVDSYFAENLLEPDQKVICIGKTTGQKFDEMGVKYTLPFSPDEMGLAEAIFALDQ</sequence>
<dbReference type="EC" id="2.5.1.61" evidence="6 10"/>
<dbReference type="OrthoDB" id="9810298at2"/>
<evidence type="ECO:0000256" key="7">
    <source>
        <dbReference type="ARBA" id="ARBA00022679"/>
    </source>
</evidence>
<dbReference type="NCBIfam" id="TIGR00212">
    <property type="entry name" value="hemC"/>
    <property type="match status" value="1"/>
</dbReference>
<dbReference type="InterPro" id="IPR003754">
    <property type="entry name" value="4pyrrol_synth_uPrphyn_synth"/>
</dbReference>
<reference evidence="14" key="1">
    <citation type="submission" date="2016-10" db="EMBL/GenBank/DDBJ databases">
        <authorList>
            <person name="Varghese N."/>
            <person name="Submissions S."/>
        </authorList>
    </citation>
    <scope>NUCLEOTIDE SEQUENCE [LARGE SCALE GENOMIC DNA]</scope>
    <source>
        <strain evidence="14">DSM 24536</strain>
    </source>
</reference>
<dbReference type="SUPFAM" id="SSF54782">
    <property type="entry name" value="Porphobilinogen deaminase (hydroxymethylbilane synthase), C-terminal domain"/>
    <property type="match status" value="1"/>
</dbReference>
<comment type="function">
    <text evidence="2">Tetrapolymerization of the monopyrrole PBG into the hydroxymethylbilane pre-uroporphyrinogen in several discrete steps.</text>
</comment>
<dbReference type="EMBL" id="FNHH01000002">
    <property type="protein sequence ID" value="SDL75054.1"/>
    <property type="molecule type" value="Genomic_DNA"/>
</dbReference>
<name>A0A1G9MLP4_9SPHI</name>
<evidence type="ECO:0000259" key="11">
    <source>
        <dbReference type="Pfam" id="PF01379"/>
    </source>
</evidence>
<dbReference type="SUPFAM" id="SSF53850">
    <property type="entry name" value="Periplasmic binding protein-like II"/>
    <property type="match status" value="1"/>
</dbReference>
<gene>
    <name evidence="13" type="ORF">SAMN05421813_10225</name>
</gene>
<dbReference type="RefSeq" id="WP_090698491.1">
    <property type="nucleotide sequence ID" value="NZ_FNHH01000002.1"/>
</dbReference>
<dbReference type="CDD" id="cd06578">
    <property type="entry name" value="HemD"/>
    <property type="match status" value="1"/>
</dbReference>
<evidence type="ECO:0000256" key="8">
    <source>
        <dbReference type="ARBA" id="ARBA00023244"/>
    </source>
</evidence>
<evidence type="ECO:0000256" key="10">
    <source>
        <dbReference type="NCBIfam" id="TIGR00212"/>
    </source>
</evidence>
<dbReference type="Pfam" id="PF01379">
    <property type="entry name" value="Porphobil_deam"/>
    <property type="match status" value="1"/>
</dbReference>